<name>A0A5C6RXX5_9FLAO</name>
<feature type="transmembrane region" description="Helical" evidence="7">
    <location>
        <begin position="386"/>
        <end position="402"/>
    </location>
</feature>
<sequence>MSNNIQPSRTMGTLPVFMTAISTILGAILFLRFGYAVGHVGLMGALAIIFIGHLVTIPTAMAVAEIATNQKVEGGGAYYMISRSFGLNIGAAIGIALFLSQAISIAFYVIAFVEAIEPLRWWAYTVQGIYIDKRIVGCSIMGLLTLLMLSKGANIGVKALYGVVFILAISLAMFFMGESTSPNGMNIYKTVKDPDNFFKVFTIIFPAFTGIAAGLGLSGDLKDPKKSIPTGTIWATIVGIIIYIAVAIKLFMSADIDALGNDQMVMSSIAIWGPIIPIGLGCAALSSALGSIMIAPRTLQALGVDSIFPGKLNGWFSKGRSKDGEPFNALVVTCIIGFVFIALGDINTVAGIISMFFMVTYGIICLISFLEQFAADPSYRPTFKSKWYLSLLGAVFSFWLMFKMDFTYALASTIIMVLIYIWVSSINKDKKGIQKLFKGVLFQLSRQFQIFIQKKDTGADSPEWRPFIICVSKDSFKRQSAYDLLRWLSHKYGFGTYIHFIDGFLSKETYQESKKVMKRLLTFNEGVKSKVYLDTIISPSYTSAIAQVIQLSGVSGKGNNMILFEFTNDNKESLNDAIQNYQLLRATEFDVCILRSTIKGFGYKKNIHIWIRPRDFQNANLMILLSYIMLGHPEWKKGIINIFSTYPPNEKAETESKLLELISSGRLPISPTNIQLIPQLKEEKIDMVINKKSADADLTIVGYDSDNIETESDSTFNKYSDLGNVLFVSAFREKTIK</sequence>
<dbReference type="EMBL" id="VOOS01000001">
    <property type="protein sequence ID" value="TXB66865.1"/>
    <property type="molecule type" value="Genomic_DNA"/>
</dbReference>
<evidence type="ECO:0000313" key="9">
    <source>
        <dbReference type="EMBL" id="TXB66865.1"/>
    </source>
</evidence>
<feature type="transmembrane region" description="Helical" evidence="7">
    <location>
        <begin position="159"/>
        <end position="177"/>
    </location>
</feature>
<dbReference type="FunFam" id="1.20.1740.10:FF:000013">
    <property type="entry name" value="Solute carrier family 12 member"/>
    <property type="match status" value="1"/>
</dbReference>
<keyword evidence="10" id="KW-1185">Reference proteome</keyword>
<keyword evidence="6 7" id="KW-0472">Membrane</keyword>
<dbReference type="Proteomes" id="UP000321721">
    <property type="component" value="Unassembled WGS sequence"/>
</dbReference>
<evidence type="ECO:0000256" key="4">
    <source>
        <dbReference type="ARBA" id="ARBA00022692"/>
    </source>
</evidence>
<comment type="similarity">
    <text evidence="2">Belongs to the SLC12A transporter family.</text>
</comment>
<keyword evidence="5 7" id="KW-1133">Transmembrane helix</keyword>
<evidence type="ECO:0000256" key="6">
    <source>
        <dbReference type="ARBA" id="ARBA00023136"/>
    </source>
</evidence>
<dbReference type="GO" id="GO:0016020">
    <property type="term" value="C:membrane"/>
    <property type="evidence" value="ECO:0007669"/>
    <property type="project" value="UniProtKB-SubCell"/>
</dbReference>
<evidence type="ECO:0000313" key="10">
    <source>
        <dbReference type="Proteomes" id="UP000321721"/>
    </source>
</evidence>
<dbReference type="Gene3D" id="1.20.1740.10">
    <property type="entry name" value="Amino acid/polyamine transporter I"/>
    <property type="match status" value="1"/>
</dbReference>
<reference evidence="9 10" key="1">
    <citation type="submission" date="2019-08" db="EMBL/GenBank/DDBJ databases">
        <title>Genome of Vicingus serpentipes NCIMB 15042.</title>
        <authorList>
            <person name="Bowman J.P."/>
        </authorList>
    </citation>
    <scope>NUCLEOTIDE SEQUENCE [LARGE SCALE GENOMIC DNA]</scope>
    <source>
        <strain evidence="9 10">NCIMB 15042</strain>
    </source>
</reference>
<dbReference type="AlphaFoldDB" id="A0A5C6RXX5"/>
<feature type="transmembrane region" description="Helical" evidence="7">
    <location>
        <begin position="231"/>
        <end position="251"/>
    </location>
</feature>
<evidence type="ECO:0000256" key="3">
    <source>
        <dbReference type="ARBA" id="ARBA00022448"/>
    </source>
</evidence>
<dbReference type="Pfam" id="PF00324">
    <property type="entry name" value="AA_permease"/>
    <property type="match status" value="1"/>
</dbReference>
<dbReference type="PANTHER" id="PTHR11827:SF72">
    <property type="entry name" value="GH08340P"/>
    <property type="match status" value="1"/>
</dbReference>
<feature type="transmembrane region" description="Helical" evidence="7">
    <location>
        <begin position="197"/>
        <end position="219"/>
    </location>
</feature>
<evidence type="ECO:0000259" key="8">
    <source>
        <dbReference type="Pfam" id="PF00324"/>
    </source>
</evidence>
<evidence type="ECO:0000256" key="1">
    <source>
        <dbReference type="ARBA" id="ARBA00004141"/>
    </source>
</evidence>
<dbReference type="InterPro" id="IPR004841">
    <property type="entry name" value="AA-permease/SLC12A_dom"/>
</dbReference>
<dbReference type="InterPro" id="IPR004842">
    <property type="entry name" value="SLC12A_fam"/>
</dbReference>
<dbReference type="OrthoDB" id="3181223at2"/>
<dbReference type="GO" id="GO:0015377">
    <property type="term" value="F:chloride:monoatomic cation symporter activity"/>
    <property type="evidence" value="ECO:0007669"/>
    <property type="project" value="InterPro"/>
</dbReference>
<evidence type="ECO:0000256" key="7">
    <source>
        <dbReference type="SAM" id="Phobius"/>
    </source>
</evidence>
<organism evidence="9 10">
    <name type="scientific">Vicingus serpentipes</name>
    <dbReference type="NCBI Taxonomy" id="1926625"/>
    <lineage>
        <taxon>Bacteria</taxon>
        <taxon>Pseudomonadati</taxon>
        <taxon>Bacteroidota</taxon>
        <taxon>Flavobacteriia</taxon>
        <taxon>Flavobacteriales</taxon>
        <taxon>Vicingaceae</taxon>
        <taxon>Vicingus</taxon>
    </lineage>
</organism>
<gene>
    <name evidence="9" type="ORF">FRY74_01400</name>
</gene>
<proteinExistence type="inferred from homology"/>
<comment type="subcellular location">
    <subcellularLocation>
        <location evidence="1">Membrane</location>
        <topology evidence="1">Multi-pass membrane protein</topology>
    </subcellularLocation>
</comment>
<feature type="transmembrane region" description="Helical" evidence="7">
    <location>
        <begin position="122"/>
        <end position="147"/>
    </location>
</feature>
<feature type="domain" description="Amino acid permease/ SLC12A" evidence="8">
    <location>
        <begin position="16"/>
        <end position="427"/>
    </location>
</feature>
<feature type="transmembrane region" description="Helical" evidence="7">
    <location>
        <begin position="12"/>
        <end position="35"/>
    </location>
</feature>
<evidence type="ECO:0000256" key="5">
    <source>
        <dbReference type="ARBA" id="ARBA00022989"/>
    </source>
</evidence>
<comment type="caution">
    <text evidence="9">The sequence shown here is derived from an EMBL/GenBank/DDBJ whole genome shotgun (WGS) entry which is preliminary data.</text>
</comment>
<protein>
    <submittedName>
        <fullName evidence="9">Amino acid permease</fullName>
    </submittedName>
</protein>
<keyword evidence="3" id="KW-0813">Transport</keyword>
<feature type="transmembrane region" description="Helical" evidence="7">
    <location>
        <begin position="85"/>
        <end position="110"/>
    </location>
</feature>
<feature type="transmembrane region" description="Helical" evidence="7">
    <location>
        <begin position="408"/>
        <end position="426"/>
    </location>
</feature>
<feature type="transmembrane region" description="Helical" evidence="7">
    <location>
        <begin position="271"/>
        <end position="295"/>
    </location>
</feature>
<feature type="transmembrane region" description="Helical" evidence="7">
    <location>
        <begin position="41"/>
        <end position="64"/>
    </location>
</feature>
<evidence type="ECO:0000256" key="2">
    <source>
        <dbReference type="ARBA" id="ARBA00010593"/>
    </source>
</evidence>
<feature type="transmembrane region" description="Helical" evidence="7">
    <location>
        <begin position="327"/>
        <end position="346"/>
    </location>
</feature>
<feature type="transmembrane region" description="Helical" evidence="7">
    <location>
        <begin position="352"/>
        <end position="374"/>
    </location>
</feature>
<accession>A0A5C6RXX5</accession>
<keyword evidence="4 7" id="KW-0812">Transmembrane</keyword>
<dbReference type="RefSeq" id="WP_147097881.1">
    <property type="nucleotide sequence ID" value="NZ_VOOS01000001.1"/>
</dbReference>
<dbReference type="PANTHER" id="PTHR11827">
    <property type="entry name" value="SOLUTE CARRIER FAMILY 12, CATION COTRANSPORTERS"/>
    <property type="match status" value="1"/>
</dbReference>